<dbReference type="AlphaFoldDB" id="G4CL27"/>
<protein>
    <submittedName>
        <fullName evidence="1">GMP synthase</fullName>
    </submittedName>
</protein>
<organism evidence="1 2">
    <name type="scientific">Neisseria shayeganii 871</name>
    <dbReference type="NCBI Taxonomy" id="1032488"/>
    <lineage>
        <taxon>Bacteria</taxon>
        <taxon>Pseudomonadati</taxon>
        <taxon>Pseudomonadota</taxon>
        <taxon>Betaproteobacteria</taxon>
        <taxon>Neisseriales</taxon>
        <taxon>Neisseriaceae</taxon>
        <taxon>Neisseria</taxon>
    </lineage>
</organism>
<proteinExistence type="predicted"/>
<sequence length="59" mass="6359">MGTSEMGKPVVGMQAVGAAKRAECLARRGGCGAENQDASSLTDMMRPLQNPRMWMQFKA</sequence>
<name>G4CL27_9NEIS</name>
<accession>G4CL27</accession>
<evidence type="ECO:0000313" key="1">
    <source>
        <dbReference type="EMBL" id="EGY51461.1"/>
    </source>
</evidence>
<reference evidence="1 2" key="1">
    <citation type="submission" date="2011-05" db="EMBL/GenBank/DDBJ databases">
        <authorList>
            <person name="Muzny D."/>
            <person name="Qin X."/>
            <person name="Deng J."/>
            <person name="Jiang H."/>
            <person name="Liu Y."/>
            <person name="Qu J."/>
            <person name="Song X.-Z."/>
            <person name="Zhang L."/>
            <person name="Thornton R."/>
            <person name="Coyle M."/>
            <person name="Francisco L."/>
            <person name="Jackson L."/>
            <person name="Javaid M."/>
            <person name="Korchina V."/>
            <person name="Kovar C."/>
            <person name="Mata R."/>
            <person name="Mathew T."/>
            <person name="Ngo R."/>
            <person name="Nguyen L."/>
            <person name="Nguyen N."/>
            <person name="Okwuonu G."/>
            <person name="Ongeri F."/>
            <person name="Pham C."/>
            <person name="Simmons D."/>
            <person name="Wilczek-Boney K."/>
            <person name="Hale W."/>
            <person name="Jakkamsetti A."/>
            <person name="Pham P."/>
            <person name="Ruth R."/>
            <person name="San Lucas F."/>
            <person name="Warren J."/>
            <person name="Zhang J."/>
            <person name="Zhao Z."/>
            <person name="Zhou C."/>
            <person name="Zhu D."/>
            <person name="Lee S."/>
            <person name="Bess C."/>
            <person name="Blankenburg K."/>
            <person name="Forbes L."/>
            <person name="Fu Q."/>
            <person name="Gubbala S."/>
            <person name="Hirani K."/>
            <person name="Jayaseelan J.C."/>
            <person name="Lara F."/>
            <person name="Munidasa M."/>
            <person name="Palculict T."/>
            <person name="Patil S."/>
            <person name="Pu L.-L."/>
            <person name="Saada N."/>
            <person name="Tang L."/>
            <person name="Weissenberger G."/>
            <person name="Zhu Y."/>
            <person name="Hemphill L."/>
            <person name="Shang Y."/>
            <person name="Youmans B."/>
            <person name="Ayvaz T."/>
            <person name="Ross M."/>
            <person name="Santibanez J."/>
            <person name="Aqrawi P."/>
            <person name="Gross S."/>
            <person name="Joshi V."/>
            <person name="Fowler G."/>
            <person name="Nazareth L."/>
            <person name="Reid J."/>
            <person name="Worley K."/>
            <person name="Petrosino J."/>
            <person name="Highlander S."/>
            <person name="Gibbs R."/>
        </authorList>
    </citation>
    <scope>NUCLEOTIDE SEQUENCE [LARGE SCALE GENOMIC DNA]</scope>
    <source>
        <strain evidence="1 2">871</strain>
    </source>
</reference>
<comment type="caution">
    <text evidence="1">The sequence shown here is derived from an EMBL/GenBank/DDBJ whole genome shotgun (WGS) entry which is preliminary data.</text>
</comment>
<evidence type="ECO:0000313" key="2">
    <source>
        <dbReference type="Proteomes" id="UP000003019"/>
    </source>
</evidence>
<dbReference type="Proteomes" id="UP000003019">
    <property type="component" value="Unassembled WGS sequence"/>
</dbReference>
<dbReference type="HOGENOM" id="CLU_2955832_0_0_4"/>
<gene>
    <name evidence="1" type="primary">guaA3</name>
    <name evidence="1" type="ORF">HMPREF9371_2318</name>
</gene>
<dbReference type="EMBL" id="AGAY01000077">
    <property type="protein sequence ID" value="EGY51461.1"/>
    <property type="molecule type" value="Genomic_DNA"/>
</dbReference>
<keyword evidence="2" id="KW-1185">Reference proteome</keyword>